<proteinExistence type="inferred from homology"/>
<feature type="repeat" description="PPR" evidence="3">
    <location>
        <begin position="346"/>
        <end position="380"/>
    </location>
</feature>
<dbReference type="PANTHER" id="PTHR47926">
    <property type="entry name" value="PENTATRICOPEPTIDE REPEAT-CONTAINING PROTEIN"/>
    <property type="match status" value="1"/>
</dbReference>
<feature type="repeat" description="PPR" evidence="3">
    <location>
        <begin position="548"/>
        <end position="582"/>
    </location>
</feature>
<feature type="repeat" description="PPR" evidence="3">
    <location>
        <begin position="245"/>
        <end position="279"/>
    </location>
</feature>
<dbReference type="SUPFAM" id="SSF48452">
    <property type="entry name" value="TPR-like"/>
    <property type="match status" value="1"/>
</dbReference>
<evidence type="ECO:0000256" key="3">
    <source>
        <dbReference type="PROSITE-ProRule" id="PRU00708"/>
    </source>
</evidence>
<sequence>MRASQTPGQALIRLNALISKHARSGQHRDALLLFHHLNSFLQLKPDHYTLASALTACANLADVAAGEQLHAHVTVAGFQRYLQVGNTLIAFYAKSGDLLSARHVFDEIPFRDVFSWTTLVAAHAKSGDVEVALGLLEEMPQRNLVAWNGLITGFTQSGRPEVALQVFKRMRKTGVSCDHYTYAGLLSLCSSQEFICLGRQIHAVVIPTGLLARASVVNAMLTMYFACGMLDDACDMFVESVDIHNQVTFNAMIAGLIGTSKYLEALAVFKEMQEACVLPTESTLVSILSVCSFKNMLKCGMQVHGHVVKMGLEDHVIVCNAAINMYSNCLDLQSARMLFEMLINRDLVSWNSMIAGYGQQKFWKEAMEVFLKMLRSGIRPDEFTYGSILAGFVGFEAQKYVEMVHGLAYKDGLILNSQVCNALTSTYVRCGAIDDCLKLFSDMPERNLISWNVIISAYVQNGLVMEAWDCFYKLQESKVRPNSYTLSIILSTCGCISALRQGQQVHAYILRCGLEWETSLGNALVTMYAKCGCLSWSRDVFYRLRQKDVVSWNAMIAAYAQHGEGEEALGCFETMGQLGILYDQVTFTVILSACSHAGLVDDGCRIFSSMIKDYGLSPSQDHYSCIIDLLGRAGNLDEAKRFIKGMPFEAGSYIWWALLSACRAHGDVRLGEIASKYLLQFEPNNPAVYVLLSNIHASAGQWEDAARVRDLMRENGVVKEPGRSWI</sequence>
<dbReference type="Gene3D" id="1.25.40.10">
    <property type="entry name" value="Tetratricopeptide repeat domain"/>
    <property type="match status" value="5"/>
</dbReference>
<dbReference type="Pfam" id="PF20431">
    <property type="entry name" value="E_motif"/>
    <property type="match status" value="1"/>
</dbReference>
<keyword evidence="1" id="KW-0677">Repeat</keyword>
<dbReference type="Gramene" id="NC3G0226880.1">
    <property type="protein sequence ID" value="NC3G0226880.1:cds"/>
    <property type="gene ID" value="NC3G0226880"/>
</dbReference>
<dbReference type="NCBIfam" id="TIGR00756">
    <property type="entry name" value="PPR"/>
    <property type="match status" value="7"/>
</dbReference>
<dbReference type="PANTHER" id="PTHR47926:SF454">
    <property type="entry name" value="REPEAT-CONTAINING PROTEIN, PUTATIVE-RELATED"/>
    <property type="match status" value="1"/>
</dbReference>
<gene>
    <name evidence="4" type="ORF">NYM_LOCUS15993</name>
</gene>
<name>A0A5K1BUF6_9MAGN</name>
<dbReference type="PROSITE" id="PS51375">
    <property type="entry name" value="PPR"/>
    <property type="match status" value="9"/>
</dbReference>
<comment type="similarity">
    <text evidence="2">Belongs to the PPR family. PCMP-E subfamily.</text>
</comment>
<dbReference type="FunFam" id="1.25.40.10:FF:000344">
    <property type="entry name" value="Pentatricopeptide repeat-containing protein"/>
    <property type="match status" value="1"/>
</dbReference>
<dbReference type="InterPro" id="IPR002885">
    <property type="entry name" value="PPR_rpt"/>
</dbReference>
<feature type="repeat" description="PPR" evidence="3">
    <location>
        <begin position="685"/>
        <end position="719"/>
    </location>
</feature>
<dbReference type="GO" id="GO:0009451">
    <property type="term" value="P:RNA modification"/>
    <property type="evidence" value="ECO:0007669"/>
    <property type="project" value="InterPro"/>
</dbReference>
<organism evidence="4">
    <name type="scientific">Nymphaea colorata</name>
    <name type="common">pocket water lily</name>
    <dbReference type="NCBI Taxonomy" id="210225"/>
    <lineage>
        <taxon>Eukaryota</taxon>
        <taxon>Viridiplantae</taxon>
        <taxon>Streptophyta</taxon>
        <taxon>Embryophyta</taxon>
        <taxon>Tracheophyta</taxon>
        <taxon>Spermatophyta</taxon>
        <taxon>Magnoliopsida</taxon>
        <taxon>Nymphaeales</taxon>
        <taxon>Nymphaeaceae</taxon>
        <taxon>Nymphaea</taxon>
    </lineage>
</organism>
<accession>A0A5K1BUF6</accession>
<evidence type="ECO:0000313" key="4">
    <source>
        <dbReference type="EMBL" id="VVW19774.1"/>
    </source>
</evidence>
<dbReference type="FunFam" id="1.25.40.10:FF:000090">
    <property type="entry name" value="Pentatricopeptide repeat-containing protein, chloroplastic"/>
    <property type="match status" value="1"/>
</dbReference>
<dbReference type="OMA" id="SCAAYGN"/>
<dbReference type="FunFam" id="1.25.40.10:FF:000196">
    <property type="entry name" value="Pentatricopeptide repeat-containing protein At4g14850"/>
    <property type="match status" value="1"/>
</dbReference>
<dbReference type="InterPro" id="IPR046960">
    <property type="entry name" value="PPR_At4g14850-like_plant"/>
</dbReference>
<dbReference type="Pfam" id="PF13041">
    <property type="entry name" value="PPR_2"/>
    <property type="match status" value="4"/>
</dbReference>
<dbReference type="Pfam" id="PF01535">
    <property type="entry name" value="PPR"/>
    <property type="match status" value="5"/>
</dbReference>
<dbReference type="OrthoDB" id="751155at2759"/>
<dbReference type="InterPro" id="IPR011990">
    <property type="entry name" value="TPR-like_helical_dom_sf"/>
</dbReference>
<feature type="repeat" description="PPR" evidence="3">
    <location>
        <begin position="143"/>
        <end position="177"/>
    </location>
</feature>
<dbReference type="InterPro" id="IPR046848">
    <property type="entry name" value="E_motif"/>
</dbReference>
<feature type="repeat" description="PPR" evidence="3">
    <location>
        <begin position="447"/>
        <end position="481"/>
    </location>
</feature>
<feature type="repeat" description="PPR" evidence="3">
    <location>
        <begin position="416"/>
        <end position="446"/>
    </location>
</feature>
<protein>
    <recommendedName>
        <fullName evidence="5">Pentacotripeptide-repeat region of PRORP domain-containing protein</fullName>
    </recommendedName>
</protein>
<dbReference type="FunFam" id="1.25.40.10:FF:000381">
    <property type="entry name" value="Pentatricopeptide repeat-containing protein"/>
    <property type="match status" value="1"/>
</dbReference>
<dbReference type="GO" id="GO:0003723">
    <property type="term" value="F:RNA binding"/>
    <property type="evidence" value="ECO:0007669"/>
    <property type="project" value="InterPro"/>
</dbReference>
<feature type="repeat" description="PPR" evidence="3">
    <location>
        <begin position="583"/>
        <end position="618"/>
    </location>
</feature>
<evidence type="ECO:0000256" key="2">
    <source>
        <dbReference type="ARBA" id="ARBA00061659"/>
    </source>
</evidence>
<dbReference type="AlphaFoldDB" id="A0A5K1BUF6"/>
<evidence type="ECO:0000256" key="1">
    <source>
        <dbReference type="ARBA" id="ARBA00022737"/>
    </source>
</evidence>
<reference evidence="4" key="1">
    <citation type="submission" date="2019-09" db="EMBL/GenBank/DDBJ databases">
        <authorList>
            <person name="Zhang L."/>
        </authorList>
    </citation>
    <scope>NUCLEOTIDE SEQUENCE</scope>
</reference>
<dbReference type="EMBL" id="LR721781">
    <property type="protein sequence ID" value="VVW19774.1"/>
    <property type="molecule type" value="Genomic_DNA"/>
</dbReference>
<evidence type="ECO:0008006" key="5">
    <source>
        <dbReference type="Google" id="ProtNLM"/>
    </source>
</evidence>
<feature type="repeat" description="PPR" evidence="3">
    <location>
        <begin position="112"/>
        <end position="142"/>
    </location>
</feature>